<proteinExistence type="predicted"/>
<name>A0ABQ0B8D5_9FIRM</name>
<evidence type="ECO:0000256" key="1">
    <source>
        <dbReference type="SAM" id="Phobius"/>
    </source>
</evidence>
<reference evidence="2 3" key="1">
    <citation type="submission" date="2024-04" db="EMBL/GenBank/DDBJ databases">
        <title>Defined microbial consortia suppress multidrug-resistant proinflammatory Enterobacteriaceae via ecological control.</title>
        <authorList>
            <person name="Furuichi M."/>
            <person name="Kawaguchi T."/>
            <person name="Pust M."/>
            <person name="Yasuma K."/>
            <person name="Plichta D."/>
            <person name="Hasegawa N."/>
            <person name="Ohya T."/>
            <person name="Bhattarai S."/>
            <person name="Sasajima S."/>
            <person name="Aoto Y."/>
            <person name="Tuganbaev T."/>
            <person name="Yaginuma M."/>
            <person name="Ueda M."/>
            <person name="Okahashi N."/>
            <person name="Amafuji K."/>
            <person name="Kiridooshi Y."/>
            <person name="Sugita K."/>
            <person name="Strazar M."/>
            <person name="Skelly A."/>
            <person name="Suda W."/>
            <person name="Hattori M."/>
            <person name="Nakamoto N."/>
            <person name="Caballero S."/>
            <person name="Norman J."/>
            <person name="Olle B."/>
            <person name="Tanoue T."/>
            <person name="Arita M."/>
            <person name="Bucci V."/>
            <person name="Atarashi K."/>
            <person name="Xavier R."/>
            <person name="Honda K."/>
        </authorList>
    </citation>
    <scope>NUCLEOTIDE SEQUENCE [LARGE SCALE GENOMIC DNA]</scope>
    <source>
        <strain evidence="3">k04-0078-D8-1</strain>
    </source>
</reference>
<keyword evidence="1" id="KW-0812">Transmembrane</keyword>
<dbReference type="Proteomes" id="UP001600943">
    <property type="component" value="Unassembled WGS sequence"/>
</dbReference>
<accession>A0ABQ0B8D5</accession>
<keyword evidence="1" id="KW-1133">Transmembrane helix</keyword>
<feature type="transmembrane region" description="Helical" evidence="1">
    <location>
        <begin position="113"/>
        <end position="134"/>
    </location>
</feature>
<organism evidence="2 3">
    <name type="scientific">Blautia hominis</name>
    <dbReference type="NCBI Taxonomy" id="2025493"/>
    <lineage>
        <taxon>Bacteria</taxon>
        <taxon>Bacillati</taxon>
        <taxon>Bacillota</taxon>
        <taxon>Clostridia</taxon>
        <taxon>Lachnospirales</taxon>
        <taxon>Lachnospiraceae</taxon>
        <taxon>Blautia</taxon>
    </lineage>
</organism>
<gene>
    <name evidence="2" type="ORF">K040078D81_18330</name>
</gene>
<protein>
    <recommendedName>
        <fullName evidence="4">Condensation domain-containing protein</fullName>
    </recommendedName>
</protein>
<evidence type="ECO:0008006" key="4">
    <source>
        <dbReference type="Google" id="ProtNLM"/>
    </source>
</evidence>
<keyword evidence="1" id="KW-0472">Membrane</keyword>
<comment type="caution">
    <text evidence="2">The sequence shown here is derived from an EMBL/GenBank/DDBJ whole genome shotgun (WGS) entry which is preliminary data.</text>
</comment>
<evidence type="ECO:0000313" key="3">
    <source>
        <dbReference type="Proteomes" id="UP001600943"/>
    </source>
</evidence>
<sequence>MGMKEEAAITKSESLDFIEAIHKERVYPLMYCHIEIEGKLDICRLRKAVALSCQYVPEVLYVFDFEKYCFVKKDYAAEDTIILEERESCHPMMWDLGTNTQLKIFIRRRERGWVLVIGMSHLLADGSGFLQYLYLLCHLYNGRKLPHTLKNRRDIAYLLKEVHISGPTEQTRNGKKVSLRPIRSYSTEKNYYCLKEIITSDELNIIRKMAKQYGATLNDVFISAYARILAKQQRINKVVIPCPADLRGFKPYSDKLTVANMTGIYHRITIEVLPGHRFTDTLQQVHLETEMQKVRRRCFCGISLLENVYGIIPDFLLRGIVKAVYRLQPVSYTNIGVINDSLLTLHDCTITDCYLTGTYRRFPDFQLTCSTFKNICTLNCMLIGDVKDKESCLNIIRLVKQELTTWGIAR</sequence>
<dbReference type="SUPFAM" id="SSF52777">
    <property type="entry name" value="CoA-dependent acyltransferases"/>
    <property type="match status" value="2"/>
</dbReference>
<evidence type="ECO:0000313" key="2">
    <source>
        <dbReference type="EMBL" id="GAA6407716.1"/>
    </source>
</evidence>
<dbReference type="RefSeq" id="WP_390404779.1">
    <property type="nucleotide sequence ID" value="NZ_BAABYW010000001.1"/>
</dbReference>
<dbReference type="EMBL" id="BAABYW010000001">
    <property type="protein sequence ID" value="GAA6407716.1"/>
    <property type="molecule type" value="Genomic_DNA"/>
</dbReference>
<keyword evidence="3" id="KW-1185">Reference proteome</keyword>